<dbReference type="Proteomes" id="UP000050349">
    <property type="component" value="Unassembled WGS sequence"/>
</dbReference>
<reference evidence="1 2" key="1">
    <citation type="submission" date="2015-09" db="EMBL/GenBank/DDBJ databases">
        <authorList>
            <person name="Jackson K.R."/>
            <person name="Lunt B.L."/>
            <person name="Fisher J.N.B."/>
            <person name="Gardner A.V."/>
            <person name="Bailey M.E."/>
            <person name="Deus L.M."/>
            <person name="Earl A.S."/>
            <person name="Gibby P.D."/>
            <person name="Hartmann K.A."/>
            <person name="Liu J.E."/>
            <person name="Manci A.M."/>
            <person name="Nielsen D.A."/>
            <person name="Solomon M.B."/>
            <person name="Breakwell D.P."/>
            <person name="Burnett S.H."/>
            <person name="Grose J.H."/>
        </authorList>
    </citation>
    <scope>NUCLEOTIDE SEQUENCE [LARGE SCALE GENOMIC DNA]</scope>
    <source>
        <strain evidence="1 2">S613</strain>
    </source>
</reference>
<protein>
    <submittedName>
        <fullName evidence="1">Uncharacterized protein</fullName>
    </submittedName>
</protein>
<dbReference type="EMBL" id="LJXB01000091">
    <property type="protein sequence ID" value="KPU54024.1"/>
    <property type="molecule type" value="Genomic_DNA"/>
</dbReference>
<dbReference type="RefSeq" id="WP_330165039.1">
    <property type="nucleotide sequence ID" value="NZ_LJXB01000091.1"/>
</dbReference>
<evidence type="ECO:0000313" key="2">
    <source>
        <dbReference type="Proteomes" id="UP000050349"/>
    </source>
</evidence>
<proteinExistence type="predicted"/>
<evidence type="ECO:0000313" key="1">
    <source>
        <dbReference type="EMBL" id="KPU54024.1"/>
    </source>
</evidence>
<organism evidence="1 2">
    <name type="scientific">Pseudomonas fluorescens</name>
    <dbReference type="NCBI Taxonomy" id="294"/>
    <lineage>
        <taxon>Bacteria</taxon>
        <taxon>Pseudomonadati</taxon>
        <taxon>Pseudomonadota</taxon>
        <taxon>Gammaproteobacteria</taxon>
        <taxon>Pseudomonadales</taxon>
        <taxon>Pseudomonadaceae</taxon>
        <taxon>Pseudomonas</taxon>
    </lineage>
</organism>
<dbReference type="PATRIC" id="fig|294.162.peg.5493"/>
<comment type="caution">
    <text evidence="1">The sequence shown here is derived from an EMBL/GenBank/DDBJ whole genome shotgun (WGS) entry which is preliminary data.</text>
</comment>
<gene>
    <name evidence="1" type="ORF">AN403_1104</name>
</gene>
<dbReference type="AlphaFoldDB" id="A0A0P8WNJ6"/>
<sequence length="320" mass="36484">MLDELIELPSLASLLDTILAELLQTSFPGLDQSKTQVNFYSVESGKNVDPGDDPTRRWHRSLSLSDAVLQYYRHQRWPSGQVHEFSHPKRASASVDQQHWETAVRTASGQLIPLLFRRMELYWEASTTGDGASRRVFFSRAIREQARADILLKREAQIIPPDQWQALHAMIQTVAEAIRRPTLETVRLWEHEANYVELAGSLMISHPSAYLYTPTQGLQVLQDYQDLKATLISKFSATGHEDELYGLLGLEERNRFIGFDQPNVSGEVIHGQIFNVLFEAIITKQRQNIEYALQVFRHSDGSVDIHALFDKALDIRAMIS</sequence>
<name>A0A0P8WNJ6_PSEFL</name>
<accession>A0A0P8WNJ6</accession>